<evidence type="ECO:0000256" key="1">
    <source>
        <dbReference type="ARBA" id="ARBA00022980"/>
    </source>
</evidence>
<dbReference type="InterPro" id="IPR020592">
    <property type="entry name" value="Ribosomal_bS16_CS"/>
</dbReference>
<protein>
    <recommendedName>
        <fullName evidence="3">Small ribosomal subunit protein bS16</fullName>
    </recommendedName>
</protein>
<dbReference type="Gene3D" id="3.30.1320.10">
    <property type="match status" value="1"/>
</dbReference>
<dbReference type="GO" id="GO:0003735">
    <property type="term" value="F:structural constituent of ribosome"/>
    <property type="evidence" value="ECO:0007669"/>
    <property type="project" value="InterPro"/>
</dbReference>
<dbReference type="RefSeq" id="WP_058695241.1">
    <property type="nucleotide sequence ID" value="NZ_CABJDW020000004.1"/>
</dbReference>
<dbReference type="KEGG" id="emt:CPZ25_020225"/>
<dbReference type="NCBIfam" id="TIGR00002">
    <property type="entry name" value="S16"/>
    <property type="match status" value="1"/>
</dbReference>
<dbReference type="HAMAP" id="MF_00385">
    <property type="entry name" value="Ribosomal_bS16"/>
    <property type="match status" value="1"/>
</dbReference>
<keyword evidence="5" id="KW-1185">Reference proteome</keyword>
<dbReference type="GO" id="GO:0006412">
    <property type="term" value="P:translation"/>
    <property type="evidence" value="ECO:0007669"/>
    <property type="project" value="UniProtKB-UniRule"/>
</dbReference>
<organism evidence="4 5">
    <name type="scientific">Eubacterium maltosivorans</name>
    <dbReference type="NCBI Taxonomy" id="2041044"/>
    <lineage>
        <taxon>Bacteria</taxon>
        <taxon>Bacillati</taxon>
        <taxon>Bacillota</taxon>
        <taxon>Clostridia</taxon>
        <taxon>Eubacteriales</taxon>
        <taxon>Eubacteriaceae</taxon>
        <taxon>Eubacterium</taxon>
    </lineage>
</organism>
<dbReference type="GO" id="GO:0015935">
    <property type="term" value="C:small ribosomal subunit"/>
    <property type="evidence" value="ECO:0007669"/>
    <property type="project" value="TreeGrafter"/>
</dbReference>
<dbReference type="PANTHER" id="PTHR12919:SF20">
    <property type="entry name" value="SMALL RIBOSOMAL SUBUNIT PROTEIN BS16M"/>
    <property type="match status" value="1"/>
</dbReference>
<keyword evidence="2 3" id="KW-0687">Ribonucleoprotein</keyword>
<reference evidence="4 5" key="1">
    <citation type="submission" date="2018-05" db="EMBL/GenBank/DDBJ databases">
        <title>Genome comparison of Eubacterium sp.</title>
        <authorList>
            <person name="Feng Y."/>
            <person name="Sanchez-Andrea I."/>
            <person name="Stams A.J.M."/>
            <person name="De Vos W.M."/>
        </authorList>
    </citation>
    <scope>NUCLEOTIDE SEQUENCE [LARGE SCALE GENOMIC DNA]</scope>
    <source>
        <strain evidence="4 5">YI</strain>
    </source>
</reference>
<dbReference type="Proteomes" id="UP000218387">
    <property type="component" value="Chromosome"/>
</dbReference>
<dbReference type="EMBL" id="CP029487">
    <property type="protein sequence ID" value="QCT73532.1"/>
    <property type="molecule type" value="Genomic_DNA"/>
</dbReference>
<dbReference type="PROSITE" id="PS00732">
    <property type="entry name" value="RIBOSOMAL_S16"/>
    <property type="match status" value="1"/>
</dbReference>
<evidence type="ECO:0000313" key="5">
    <source>
        <dbReference type="Proteomes" id="UP000218387"/>
    </source>
</evidence>
<dbReference type="SUPFAM" id="SSF54565">
    <property type="entry name" value="Ribosomal protein S16"/>
    <property type="match status" value="1"/>
</dbReference>
<accession>A0A4P9CFH9</accession>
<dbReference type="PANTHER" id="PTHR12919">
    <property type="entry name" value="30S RIBOSOMAL PROTEIN S16"/>
    <property type="match status" value="1"/>
</dbReference>
<dbReference type="Pfam" id="PF00886">
    <property type="entry name" value="Ribosomal_S16"/>
    <property type="match status" value="1"/>
</dbReference>
<comment type="similarity">
    <text evidence="3">Belongs to the bacterial ribosomal protein bS16 family.</text>
</comment>
<gene>
    <name evidence="3" type="primary">rpsP</name>
    <name evidence="4" type="ORF">CPZ25_020225</name>
</gene>
<sequence>MAVKIRLKRMGKKKKPFYRVVVADIRAPRDGKFIEEVGYYNPCVEPAELKLDAEAIKGWLANGAKPTDTVQALLKKENIIG</sequence>
<name>A0A4P9CFH9_EUBML</name>
<dbReference type="GO" id="GO:0005737">
    <property type="term" value="C:cytoplasm"/>
    <property type="evidence" value="ECO:0007669"/>
    <property type="project" value="UniProtKB-ARBA"/>
</dbReference>
<dbReference type="InterPro" id="IPR023803">
    <property type="entry name" value="Ribosomal_bS16_dom_sf"/>
</dbReference>
<proteinExistence type="inferred from homology"/>
<evidence type="ECO:0000256" key="3">
    <source>
        <dbReference type="HAMAP-Rule" id="MF_00385"/>
    </source>
</evidence>
<keyword evidence="1 3" id="KW-0689">Ribosomal protein</keyword>
<dbReference type="InterPro" id="IPR000307">
    <property type="entry name" value="Ribosomal_bS16"/>
</dbReference>
<evidence type="ECO:0000313" key="4">
    <source>
        <dbReference type="EMBL" id="QCT73532.1"/>
    </source>
</evidence>
<dbReference type="AlphaFoldDB" id="A0A4P9CFH9"/>
<evidence type="ECO:0000256" key="2">
    <source>
        <dbReference type="ARBA" id="ARBA00023274"/>
    </source>
</evidence>